<dbReference type="GO" id="GO:0032049">
    <property type="term" value="P:cardiolipin biosynthetic process"/>
    <property type="evidence" value="ECO:0007669"/>
    <property type="project" value="UniProtKB-UniRule"/>
</dbReference>
<dbReference type="Proteomes" id="UP000198785">
    <property type="component" value="Unassembled WGS sequence"/>
</dbReference>
<evidence type="ECO:0000313" key="15">
    <source>
        <dbReference type="EMBL" id="SFT07721.1"/>
    </source>
</evidence>
<evidence type="ECO:0000256" key="8">
    <source>
        <dbReference type="ARBA" id="ARBA00023098"/>
    </source>
</evidence>
<dbReference type="PANTHER" id="PTHR21248">
    <property type="entry name" value="CARDIOLIPIN SYNTHASE"/>
    <property type="match status" value="1"/>
</dbReference>
<dbReference type="InterPro" id="IPR022924">
    <property type="entry name" value="Cardiolipin_synthase"/>
</dbReference>
<sequence>MEYLHVILEFIKTWYWIPILLLYIGVIGAILIENRNPAKTISWIMVIVFLPVIGMLLYYFFGQKYNKIRRIKRTTDAQTTRLQAEWKRLEPYMEKDLELISEKIGGLYRVHGFLKNERLSSPTVGNRVKLLNNGEEKFKDMLVDLRSATHSIHMEYYIFELDQIGKEILEILEEKATNGVHVRLLLDSLGSSKVVKYLTRKKDSKIDFRPFLPVTFTSLANSNYRNHRKIAVIDSEVAYIGGINISDRYINEPKRNNLVFWRDTSVRIEGAAVNMLQISFWNSWDIADGTPYMLEEGYLRNTVRDYRVGDAAVSLVSSDPGSTGPYNMEAILVAIGEAEKKIQLVTPYYVPSDELSTALKVAAATGIEVELMLPEASDSYIVQHASLSFVRPLLERGVKVYFYKKGFVHAKTITIDGKLSFIGTVNLDIRSFYINYEVAAVISDEILCGQMVERFELDKADSELMTLEEWKKRPSWKRSLDSLCRLLAPLL</sequence>
<evidence type="ECO:0000256" key="11">
    <source>
        <dbReference type="ARBA" id="ARBA00023264"/>
    </source>
</evidence>
<evidence type="ECO:0000256" key="2">
    <source>
        <dbReference type="ARBA" id="ARBA00022475"/>
    </source>
</evidence>
<dbReference type="GO" id="GO:0008808">
    <property type="term" value="F:cardiolipin synthase activity"/>
    <property type="evidence" value="ECO:0007669"/>
    <property type="project" value="UniProtKB-UniRule"/>
</dbReference>
<gene>
    <name evidence="15" type="ORF">SAMN05660206_11115</name>
</gene>
<dbReference type="Pfam" id="PF13396">
    <property type="entry name" value="PLDc_N"/>
    <property type="match status" value="1"/>
</dbReference>
<keyword evidence="7 13" id="KW-1133">Transmembrane helix</keyword>
<dbReference type="PANTHER" id="PTHR21248:SF22">
    <property type="entry name" value="PHOSPHOLIPASE D"/>
    <property type="match status" value="1"/>
</dbReference>
<keyword evidence="8" id="KW-0443">Lipid metabolism</keyword>
<feature type="domain" description="PLD phosphodiesterase" evidence="14">
    <location>
        <begin position="404"/>
        <end position="431"/>
    </location>
</feature>
<comment type="subcellular location">
    <subcellularLocation>
        <location evidence="1">Cell membrane</location>
        <topology evidence="1">Multi-pass membrane protein</topology>
    </subcellularLocation>
</comment>
<keyword evidence="6" id="KW-0677">Repeat</keyword>
<dbReference type="RefSeq" id="WP_093366854.1">
    <property type="nucleotide sequence ID" value="NZ_FOZZ01000011.1"/>
</dbReference>
<reference evidence="15 16" key="1">
    <citation type="submission" date="2016-10" db="EMBL/GenBank/DDBJ databases">
        <authorList>
            <person name="de Groot N.N."/>
        </authorList>
    </citation>
    <scope>NUCLEOTIDE SEQUENCE [LARGE SCALE GENOMIC DNA]</scope>
    <source>
        <strain evidence="15 16">DSM 22789</strain>
    </source>
</reference>
<dbReference type="CDD" id="cd09110">
    <property type="entry name" value="PLDc_CLS_1"/>
    <property type="match status" value="1"/>
</dbReference>
<keyword evidence="10" id="KW-0594">Phospholipid biosynthesis</keyword>
<dbReference type="SUPFAM" id="SSF56024">
    <property type="entry name" value="Phospholipase D/nuclease"/>
    <property type="match status" value="2"/>
</dbReference>
<evidence type="ECO:0000256" key="9">
    <source>
        <dbReference type="ARBA" id="ARBA00023136"/>
    </source>
</evidence>
<keyword evidence="9 13" id="KW-0472">Membrane</keyword>
<dbReference type="OrthoDB" id="9762009at2"/>
<keyword evidence="2" id="KW-1003">Cell membrane</keyword>
<dbReference type="PROSITE" id="PS50035">
    <property type="entry name" value="PLD"/>
    <property type="match status" value="2"/>
</dbReference>
<keyword evidence="3" id="KW-0444">Lipid biosynthesis</keyword>
<dbReference type="GO" id="GO:0005886">
    <property type="term" value="C:plasma membrane"/>
    <property type="evidence" value="ECO:0007669"/>
    <property type="project" value="UniProtKB-SubCell"/>
</dbReference>
<dbReference type="Gene3D" id="3.30.870.10">
    <property type="entry name" value="Endonuclease Chain A"/>
    <property type="match status" value="2"/>
</dbReference>
<feature type="transmembrane region" description="Helical" evidence="13">
    <location>
        <begin position="13"/>
        <end position="32"/>
    </location>
</feature>
<dbReference type="Pfam" id="PF13091">
    <property type="entry name" value="PLDc_2"/>
    <property type="match status" value="2"/>
</dbReference>
<feature type="domain" description="PLD phosphodiesterase" evidence="14">
    <location>
        <begin position="222"/>
        <end position="249"/>
    </location>
</feature>
<feature type="transmembrane region" description="Helical" evidence="13">
    <location>
        <begin position="41"/>
        <end position="61"/>
    </location>
</feature>
<dbReference type="EMBL" id="FOZZ01000011">
    <property type="protein sequence ID" value="SFT07721.1"/>
    <property type="molecule type" value="Genomic_DNA"/>
</dbReference>
<evidence type="ECO:0000259" key="14">
    <source>
        <dbReference type="PROSITE" id="PS50035"/>
    </source>
</evidence>
<protein>
    <recommendedName>
        <fullName evidence="12">Cardiolipin synthase</fullName>
        <ecNumber evidence="12">2.7.8.-</ecNumber>
    </recommendedName>
</protein>
<dbReference type="AlphaFoldDB" id="A0A1I6V1X6"/>
<dbReference type="STRING" id="683125.SAMN05660206_11115"/>
<dbReference type="EC" id="2.7.8.-" evidence="12"/>
<dbReference type="InterPro" id="IPR027379">
    <property type="entry name" value="CLS_N"/>
</dbReference>
<evidence type="ECO:0000256" key="12">
    <source>
        <dbReference type="NCBIfam" id="TIGR04265"/>
    </source>
</evidence>
<evidence type="ECO:0000313" key="16">
    <source>
        <dbReference type="Proteomes" id="UP000198785"/>
    </source>
</evidence>
<accession>A0A1I6V1X6</accession>
<keyword evidence="16" id="KW-1185">Reference proteome</keyword>
<evidence type="ECO:0000256" key="6">
    <source>
        <dbReference type="ARBA" id="ARBA00022737"/>
    </source>
</evidence>
<dbReference type="InterPro" id="IPR001736">
    <property type="entry name" value="PLipase_D/transphosphatidylase"/>
</dbReference>
<keyword evidence="11" id="KW-1208">Phospholipid metabolism</keyword>
<evidence type="ECO:0000256" key="5">
    <source>
        <dbReference type="ARBA" id="ARBA00022692"/>
    </source>
</evidence>
<proteinExistence type="predicted"/>
<dbReference type="InterPro" id="IPR025202">
    <property type="entry name" value="PLD-like_dom"/>
</dbReference>
<evidence type="ECO:0000256" key="13">
    <source>
        <dbReference type="SAM" id="Phobius"/>
    </source>
</evidence>
<evidence type="ECO:0000256" key="4">
    <source>
        <dbReference type="ARBA" id="ARBA00022679"/>
    </source>
</evidence>
<evidence type="ECO:0000256" key="3">
    <source>
        <dbReference type="ARBA" id="ARBA00022516"/>
    </source>
</evidence>
<dbReference type="CDD" id="cd09112">
    <property type="entry name" value="PLDc_CLS_2"/>
    <property type="match status" value="1"/>
</dbReference>
<evidence type="ECO:0000256" key="7">
    <source>
        <dbReference type="ARBA" id="ARBA00022989"/>
    </source>
</evidence>
<keyword evidence="4" id="KW-0808">Transferase</keyword>
<evidence type="ECO:0000256" key="1">
    <source>
        <dbReference type="ARBA" id="ARBA00004651"/>
    </source>
</evidence>
<dbReference type="NCBIfam" id="TIGR04265">
    <property type="entry name" value="bac_cardiolipin"/>
    <property type="match status" value="1"/>
</dbReference>
<dbReference type="SMART" id="SM00155">
    <property type="entry name" value="PLDc"/>
    <property type="match status" value="2"/>
</dbReference>
<name>A0A1I6V1X6_9SPHI</name>
<keyword evidence="5 13" id="KW-0812">Transmembrane</keyword>
<evidence type="ECO:0000256" key="10">
    <source>
        <dbReference type="ARBA" id="ARBA00023209"/>
    </source>
</evidence>
<organism evidence="15 16">
    <name type="scientific">Sphingobacterium wenxiniae</name>
    <dbReference type="NCBI Taxonomy" id="683125"/>
    <lineage>
        <taxon>Bacteria</taxon>
        <taxon>Pseudomonadati</taxon>
        <taxon>Bacteroidota</taxon>
        <taxon>Sphingobacteriia</taxon>
        <taxon>Sphingobacteriales</taxon>
        <taxon>Sphingobacteriaceae</taxon>
        <taxon>Sphingobacterium</taxon>
    </lineage>
</organism>